<evidence type="ECO:0000313" key="5">
    <source>
        <dbReference type="Proteomes" id="UP001209746"/>
    </source>
</evidence>
<dbReference type="SUPFAM" id="SSF51604">
    <property type="entry name" value="Enolase C-terminal domain-like"/>
    <property type="match status" value="1"/>
</dbReference>
<sequence>MTKASLYDAISDLPLDIDGYDVEFRQRTCAGDFARISVILCLQDAHPGQRGVPRPCTRFSIHGDGATGVGEDVTYEIEDHQALDDKPIDLPPAGSYTIDSFSEALDGIDLFPGVTPGREASRSYRRWALESAALDIALKQADTDLATVLGREYDPARFLVSTRLGDPPTLERVRQWLELNPETEFKLDATSAWTPEIMDELAATDAVRILDLKGHYKHTDVDQSPDTTLYRRIIERFPNALIEDPRLTEETLPLFEGHEHRVTWDAPITGVASIEELPFMPEWLNMKPSRFGSIENLFETIEYCRDRGIGMYGGGQTELSVGRQHLHALASLFYPAAPNDIAPCAYNDPDPVAGLPKSPLSPPPNPRGLEWAPN</sequence>
<evidence type="ECO:0000313" key="4">
    <source>
        <dbReference type="Proteomes" id="UP001208186"/>
    </source>
</evidence>
<dbReference type="RefSeq" id="WP_315910392.1">
    <property type="nucleotide sequence ID" value="NZ_JAOPKC010000036.1"/>
</dbReference>
<feature type="region of interest" description="Disordered" evidence="1">
    <location>
        <begin position="352"/>
        <end position="374"/>
    </location>
</feature>
<dbReference type="EMBL" id="JAOPKD010000032">
    <property type="protein sequence ID" value="MCU4728568.1"/>
    <property type="molecule type" value="Genomic_DNA"/>
</dbReference>
<proteinExistence type="predicted"/>
<comment type="caution">
    <text evidence="3">The sequence shown here is derived from an EMBL/GenBank/DDBJ whole genome shotgun (WGS) entry which is preliminary data.</text>
</comment>
<dbReference type="Proteomes" id="UP001209746">
    <property type="component" value="Unassembled WGS sequence"/>
</dbReference>
<dbReference type="InterPro" id="IPR036849">
    <property type="entry name" value="Enolase-like_C_sf"/>
</dbReference>
<accession>A0AAE3LKN9</accession>
<dbReference type="EMBL" id="JAOPKC010000036">
    <property type="protein sequence ID" value="MCU4719646.1"/>
    <property type="molecule type" value="Genomic_DNA"/>
</dbReference>
<keyword evidence="4" id="KW-1185">Reference proteome</keyword>
<evidence type="ECO:0008006" key="6">
    <source>
        <dbReference type="Google" id="ProtNLM"/>
    </source>
</evidence>
<evidence type="ECO:0000256" key="1">
    <source>
        <dbReference type="SAM" id="MobiDB-lite"/>
    </source>
</evidence>
<gene>
    <name evidence="3" type="ORF">OB914_16585</name>
    <name evidence="2" type="ORF">OB916_16505</name>
</gene>
<dbReference type="Gene3D" id="3.20.20.120">
    <property type="entry name" value="Enolase-like C-terminal domain"/>
    <property type="match status" value="1"/>
</dbReference>
<evidence type="ECO:0000313" key="3">
    <source>
        <dbReference type="EMBL" id="MCU4728568.1"/>
    </source>
</evidence>
<protein>
    <recommendedName>
        <fullName evidence="6">Enolase</fullName>
    </recommendedName>
</protein>
<name>A0AAE3LKN9_9EURY</name>
<dbReference type="Proteomes" id="UP001208186">
    <property type="component" value="Unassembled WGS sequence"/>
</dbReference>
<reference evidence="3" key="1">
    <citation type="submission" date="2023-02" db="EMBL/GenBank/DDBJ databases">
        <title>Enrichment on poylsaccharides allowed isolation of novel metabolic and taxonomic groups of Haloarchaea.</title>
        <authorList>
            <person name="Sorokin D.Y."/>
            <person name="Elcheninov A.G."/>
            <person name="Khizhniak T.V."/>
            <person name="Kolganova T.V."/>
            <person name="Kublanov I.V."/>
        </authorList>
    </citation>
    <scope>NUCLEOTIDE SEQUENCE</scope>
    <source>
        <strain evidence="2 4">HArc-curdl5-1</strain>
        <strain evidence="3">HArc-curdl7</strain>
    </source>
</reference>
<dbReference type="AlphaFoldDB" id="A0AAE3LKN9"/>
<organism evidence="3 5">
    <name type="scientific">Halapricum hydrolyticum</name>
    <dbReference type="NCBI Taxonomy" id="2979991"/>
    <lineage>
        <taxon>Archaea</taxon>
        <taxon>Methanobacteriati</taxon>
        <taxon>Methanobacteriota</taxon>
        <taxon>Stenosarchaea group</taxon>
        <taxon>Halobacteria</taxon>
        <taxon>Halobacteriales</taxon>
        <taxon>Haloarculaceae</taxon>
        <taxon>Halapricum</taxon>
    </lineage>
</organism>
<evidence type="ECO:0000313" key="2">
    <source>
        <dbReference type="EMBL" id="MCU4719646.1"/>
    </source>
</evidence>